<dbReference type="Proteomes" id="UP000886501">
    <property type="component" value="Unassembled WGS sequence"/>
</dbReference>
<name>A0ACB6Z333_THEGA</name>
<reference evidence="1" key="2">
    <citation type="journal article" date="2020" name="Nat. Commun.">
        <title>Large-scale genome sequencing of mycorrhizal fungi provides insights into the early evolution of symbiotic traits.</title>
        <authorList>
            <person name="Miyauchi S."/>
            <person name="Kiss E."/>
            <person name="Kuo A."/>
            <person name="Drula E."/>
            <person name="Kohler A."/>
            <person name="Sanchez-Garcia M."/>
            <person name="Morin E."/>
            <person name="Andreopoulos B."/>
            <person name="Barry K.W."/>
            <person name="Bonito G."/>
            <person name="Buee M."/>
            <person name="Carver A."/>
            <person name="Chen C."/>
            <person name="Cichocki N."/>
            <person name="Clum A."/>
            <person name="Culley D."/>
            <person name="Crous P.W."/>
            <person name="Fauchery L."/>
            <person name="Girlanda M."/>
            <person name="Hayes R.D."/>
            <person name="Keri Z."/>
            <person name="LaButti K."/>
            <person name="Lipzen A."/>
            <person name="Lombard V."/>
            <person name="Magnuson J."/>
            <person name="Maillard F."/>
            <person name="Murat C."/>
            <person name="Nolan M."/>
            <person name="Ohm R.A."/>
            <person name="Pangilinan J."/>
            <person name="Pereira M.F."/>
            <person name="Perotto S."/>
            <person name="Peter M."/>
            <person name="Pfister S."/>
            <person name="Riley R."/>
            <person name="Sitrit Y."/>
            <person name="Stielow J.B."/>
            <person name="Szollosi G."/>
            <person name="Zifcakova L."/>
            <person name="Stursova M."/>
            <person name="Spatafora J.W."/>
            <person name="Tedersoo L."/>
            <person name="Vaario L.M."/>
            <person name="Yamada A."/>
            <person name="Yan M."/>
            <person name="Wang P."/>
            <person name="Xu J."/>
            <person name="Bruns T."/>
            <person name="Baldrian P."/>
            <person name="Vilgalys R."/>
            <person name="Dunand C."/>
            <person name="Henrissat B."/>
            <person name="Grigoriev I.V."/>
            <person name="Hibbett D."/>
            <person name="Nagy L.G."/>
            <person name="Martin F.M."/>
        </authorList>
    </citation>
    <scope>NUCLEOTIDE SEQUENCE</scope>
    <source>
        <strain evidence="1">P2</strain>
    </source>
</reference>
<sequence length="277" mass="30863">MSSLSPLEQFRHLNSSSKFHDQASNILYGREYKQWVQGIRGDGVVGLVDYLDRALDTLGPISFAFRECLRELRHICGTRVILPTSYALPPQVLIVGRQPVASGGSGDVYEGPLNDSKVCVKRVRIYSKDNPVDPLKTFYQEAVVWKHLEHNNIVHLLGITGTPLQLASEWMLGGDLTDYIRKCPDAGRLGLLSDVAEGLYFLHSRNIIHGDLKGPNILVDSPGHARITGFSLATVTQNLNSIRSASNDQGHTTRWTASEVLNEETYSKEADVFFSRW</sequence>
<evidence type="ECO:0000313" key="1">
    <source>
        <dbReference type="EMBL" id="KAF9643897.1"/>
    </source>
</evidence>
<protein>
    <submittedName>
        <fullName evidence="1">Kinase-like protein</fullName>
    </submittedName>
</protein>
<dbReference type="EMBL" id="MU118177">
    <property type="protein sequence ID" value="KAF9643897.1"/>
    <property type="molecule type" value="Genomic_DNA"/>
</dbReference>
<accession>A0ACB6Z333</accession>
<gene>
    <name evidence="1" type="ORF">BDM02DRAFT_3191097</name>
</gene>
<organism evidence="1 2">
    <name type="scientific">Thelephora ganbajun</name>
    <name type="common">Ganba fungus</name>
    <dbReference type="NCBI Taxonomy" id="370292"/>
    <lineage>
        <taxon>Eukaryota</taxon>
        <taxon>Fungi</taxon>
        <taxon>Dikarya</taxon>
        <taxon>Basidiomycota</taxon>
        <taxon>Agaricomycotina</taxon>
        <taxon>Agaricomycetes</taxon>
        <taxon>Thelephorales</taxon>
        <taxon>Thelephoraceae</taxon>
        <taxon>Thelephora</taxon>
    </lineage>
</organism>
<proteinExistence type="predicted"/>
<evidence type="ECO:0000313" key="2">
    <source>
        <dbReference type="Proteomes" id="UP000886501"/>
    </source>
</evidence>
<keyword evidence="2" id="KW-1185">Reference proteome</keyword>
<comment type="caution">
    <text evidence="1">The sequence shown here is derived from an EMBL/GenBank/DDBJ whole genome shotgun (WGS) entry which is preliminary data.</text>
</comment>
<reference evidence="1" key="1">
    <citation type="submission" date="2019-10" db="EMBL/GenBank/DDBJ databases">
        <authorList>
            <consortium name="DOE Joint Genome Institute"/>
            <person name="Kuo A."/>
            <person name="Miyauchi S."/>
            <person name="Kiss E."/>
            <person name="Drula E."/>
            <person name="Kohler A."/>
            <person name="Sanchez-Garcia M."/>
            <person name="Andreopoulos B."/>
            <person name="Barry K.W."/>
            <person name="Bonito G."/>
            <person name="Buee M."/>
            <person name="Carver A."/>
            <person name="Chen C."/>
            <person name="Cichocki N."/>
            <person name="Clum A."/>
            <person name="Culley D."/>
            <person name="Crous P.W."/>
            <person name="Fauchery L."/>
            <person name="Girlanda M."/>
            <person name="Hayes R."/>
            <person name="Keri Z."/>
            <person name="Labutti K."/>
            <person name="Lipzen A."/>
            <person name="Lombard V."/>
            <person name="Magnuson J."/>
            <person name="Maillard F."/>
            <person name="Morin E."/>
            <person name="Murat C."/>
            <person name="Nolan M."/>
            <person name="Ohm R."/>
            <person name="Pangilinan J."/>
            <person name="Pereira M."/>
            <person name="Perotto S."/>
            <person name="Peter M."/>
            <person name="Riley R."/>
            <person name="Sitrit Y."/>
            <person name="Stielow B."/>
            <person name="Szollosi G."/>
            <person name="Zifcakova L."/>
            <person name="Stursova M."/>
            <person name="Spatafora J.W."/>
            <person name="Tedersoo L."/>
            <person name="Vaario L.-M."/>
            <person name="Yamada A."/>
            <person name="Yan M."/>
            <person name="Wang P."/>
            <person name="Xu J."/>
            <person name="Bruns T."/>
            <person name="Baldrian P."/>
            <person name="Vilgalys R."/>
            <person name="Henrissat B."/>
            <person name="Grigoriev I.V."/>
            <person name="Hibbett D."/>
            <person name="Nagy L.G."/>
            <person name="Martin F.M."/>
        </authorList>
    </citation>
    <scope>NUCLEOTIDE SEQUENCE</scope>
    <source>
        <strain evidence="1">P2</strain>
    </source>
</reference>